<dbReference type="RefSeq" id="WP_078395178.1">
    <property type="nucleotide sequence ID" value="NZ_CP016374.1"/>
</dbReference>
<protein>
    <recommendedName>
        <fullName evidence="3">Transposase</fullName>
    </recommendedName>
</protein>
<dbReference type="AlphaFoldDB" id="A0AAU8V6K1"/>
<name>A0AAU8V6K1_9FLAO</name>
<sequence>MTIESFLKTKYKNALTTKCRNRELVMQRRMLSLFLVNELRMKKIHASRILGFSHQAVSLFLKPVHDPQFNKFYESEKTNLIPELENFCQKYNIEMYGKG</sequence>
<dbReference type="Proteomes" id="UP000190848">
    <property type="component" value="Chromosome"/>
</dbReference>
<proteinExistence type="predicted"/>
<evidence type="ECO:0000313" key="1">
    <source>
        <dbReference type="EMBL" id="AQX00468.1"/>
    </source>
</evidence>
<evidence type="ECO:0000313" key="2">
    <source>
        <dbReference type="Proteomes" id="UP000190848"/>
    </source>
</evidence>
<gene>
    <name evidence="1" type="ORF">BBD32_02795</name>
</gene>
<accession>A0AAU8V6K1</accession>
<evidence type="ECO:0008006" key="3">
    <source>
        <dbReference type="Google" id="ProtNLM"/>
    </source>
</evidence>
<dbReference type="EMBL" id="CP016374">
    <property type="protein sequence ID" value="AQX00468.1"/>
    <property type="molecule type" value="Genomic_DNA"/>
</dbReference>
<organism evidence="1 2">
    <name type="scientific">Elizabethkingia anophelis</name>
    <dbReference type="NCBI Taxonomy" id="1117645"/>
    <lineage>
        <taxon>Bacteria</taxon>
        <taxon>Pseudomonadati</taxon>
        <taxon>Bacteroidota</taxon>
        <taxon>Flavobacteriia</taxon>
        <taxon>Flavobacteriales</taxon>
        <taxon>Weeksellaceae</taxon>
        <taxon>Elizabethkingia</taxon>
    </lineage>
</organism>
<reference evidence="1 2" key="1">
    <citation type="submission" date="2016-07" db="EMBL/GenBank/DDBJ databases">
        <title>Revisiting the taxonomy of the Elizabethkingia Genus using Whole-Genome Sequencing, Optical Mapping, and MALDI-TOF, along with proposal of three novel Elizabethkingia species: Elizabethkingia bruuniana sp. nov., Elizabethkingia ursingii sp. nov., and Elizabethkingia occulta sp. nov.</title>
        <authorList>
            <person name="Nicholson A.C."/>
        </authorList>
    </citation>
    <scope>NUCLEOTIDE SEQUENCE [LARGE SCALE GENOMIC DNA]</scope>
    <source>
        <strain evidence="1 2">F3201</strain>
    </source>
</reference>